<dbReference type="PANTHER" id="PTHR45649:SF4">
    <property type="entry name" value="TRANSPORTER, PUTATIVE (EUROFUNG)-RELATED"/>
    <property type="match status" value="1"/>
</dbReference>
<dbReference type="Gene3D" id="1.20.1740.10">
    <property type="entry name" value="Amino acid/polyamine transporter I"/>
    <property type="match status" value="1"/>
</dbReference>
<evidence type="ECO:0008006" key="10">
    <source>
        <dbReference type="Google" id="ProtNLM"/>
    </source>
</evidence>
<feature type="transmembrane region" description="Helical" evidence="7">
    <location>
        <begin position="435"/>
        <end position="459"/>
    </location>
</feature>
<reference evidence="8 9" key="1">
    <citation type="submission" date="2021-11" db="EMBL/GenBank/DDBJ databases">
        <title>Black yeast isolated from Biological Soil Crust.</title>
        <authorList>
            <person name="Kurbessoian T."/>
        </authorList>
    </citation>
    <scope>NUCLEOTIDE SEQUENCE [LARGE SCALE GENOMIC DNA]</scope>
    <source>
        <strain evidence="8 9">CCFEE 5522</strain>
    </source>
</reference>
<name>A0AAV9JN72_9PEZI</name>
<gene>
    <name evidence="8" type="ORF">LTR36_001477</name>
</gene>
<dbReference type="Proteomes" id="UP001324427">
    <property type="component" value="Unassembled WGS sequence"/>
</dbReference>
<keyword evidence="4 7" id="KW-1133">Transmembrane helix</keyword>
<evidence type="ECO:0000256" key="5">
    <source>
        <dbReference type="ARBA" id="ARBA00023136"/>
    </source>
</evidence>
<evidence type="ECO:0000256" key="7">
    <source>
        <dbReference type="SAM" id="Phobius"/>
    </source>
</evidence>
<evidence type="ECO:0000256" key="2">
    <source>
        <dbReference type="ARBA" id="ARBA00022448"/>
    </source>
</evidence>
<sequence>MVHSDLPANHGETVEMVPSSSFASGKEMLASVAGSKLDDSLEDQDDTLRATKSTSEDAAGMRRMGKGQQLIRHFRLFSIASFTAIATVAWELGLFVLSPALVDGGRAGLMYSLIWNFIGFAPIYLSLAEMASMAPIAGAQYHWVSEFAPERYQRSLSYITGWTSTIAWQAGNALGIFLVGSLIQTTILINDENYAFPAWHCTLLAFGAMGIAYVGNVYGAKVLPYWQNAVFAVHILAYFAYIIPIWVNAPVASHKQVWIEFQDEGGWSSVGFAVLVGQLTGISAQVGVDTAAHMSEEVRDAASAIPKAMLAIYAINFALLFPAVLTVCYHIPDLDAALADSTTYPSIYVLRQSMSNGWVTVLLVVIILLNVASNIVYLAAVTRDLFAFSRDQGLPFSKWLSKVDDKRHIPTNACILSCGIACVLALIYIGSPVAFYAITSLGTCALLQCYSFSIGCLLWRRIAHPETLPPAQFSLGRWGIPLNAFAVVYCVWSLFWSFWPQTYPVTASGFNWASPIYVAVLLFALVYFIYKARRTYVGPVTEVEGRKVHVI</sequence>
<accession>A0AAV9JN72</accession>
<feature type="transmembrane region" description="Helical" evidence="7">
    <location>
        <begin position="309"/>
        <end position="332"/>
    </location>
</feature>
<evidence type="ECO:0000256" key="3">
    <source>
        <dbReference type="ARBA" id="ARBA00022692"/>
    </source>
</evidence>
<feature type="region of interest" description="Disordered" evidence="6">
    <location>
        <begin position="1"/>
        <end position="20"/>
    </location>
</feature>
<dbReference type="PANTHER" id="PTHR45649">
    <property type="entry name" value="AMINO-ACID PERMEASE BAT1"/>
    <property type="match status" value="1"/>
</dbReference>
<dbReference type="GO" id="GO:0016020">
    <property type="term" value="C:membrane"/>
    <property type="evidence" value="ECO:0007669"/>
    <property type="project" value="UniProtKB-SubCell"/>
</dbReference>
<dbReference type="EMBL" id="JAVFHQ010000013">
    <property type="protein sequence ID" value="KAK4546745.1"/>
    <property type="molecule type" value="Genomic_DNA"/>
</dbReference>
<feature type="transmembrane region" description="Helical" evidence="7">
    <location>
        <begin position="109"/>
        <end position="127"/>
    </location>
</feature>
<feature type="transmembrane region" description="Helical" evidence="7">
    <location>
        <begin position="195"/>
        <end position="214"/>
    </location>
</feature>
<organism evidence="8 9">
    <name type="scientific">Oleoguttula mirabilis</name>
    <dbReference type="NCBI Taxonomy" id="1507867"/>
    <lineage>
        <taxon>Eukaryota</taxon>
        <taxon>Fungi</taxon>
        <taxon>Dikarya</taxon>
        <taxon>Ascomycota</taxon>
        <taxon>Pezizomycotina</taxon>
        <taxon>Dothideomycetes</taxon>
        <taxon>Dothideomycetidae</taxon>
        <taxon>Mycosphaerellales</taxon>
        <taxon>Teratosphaeriaceae</taxon>
        <taxon>Oleoguttula</taxon>
    </lineage>
</organism>
<keyword evidence="9" id="KW-1185">Reference proteome</keyword>
<keyword evidence="2" id="KW-0813">Transport</keyword>
<dbReference type="PIRSF" id="PIRSF006060">
    <property type="entry name" value="AA_transporter"/>
    <property type="match status" value="1"/>
</dbReference>
<dbReference type="GO" id="GO:0022857">
    <property type="term" value="F:transmembrane transporter activity"/>
    <property type="evidence" value="ECO:0007669"/>
    <property type="project" value="InterPro"/>
</dbReference>
<keyword evidence="5 7" id="KW-0472">Membrane</keyword>
<dbReference type="AlphaFoldDB" id="A0AAV9JN72"/>
<feature type="transmembrane region" description="Helical" evidence="7">
    <location>
        <begin position="267"/>
        <end position="288"/>
    </location>
</feature>
<feature type="transmembrane region" description="Helical" evidence="7">
    <location>
        <begin position="511"/>
        <end position="530"/>
    </location>
</feature>
<feature type="region of interest" description="Disordered" evidence="6">
    <location>
        <begin position="35"/>
        <end position="59"/>
    </location>
</feature>
<comment type="caution">
    <text evidence="8">The sequence shown here is derived from an EMBL/GenBank/DDBJ whole genome shotgun (WGS) entry which is preliminary data.</text>
</comment>
<feature type="transmembrane region" description="Helical" evidence="7">
    <location>
        <begin position="226"/>
        <end position="247"/>
    </location>
</feature>
<proteinExistence type="predicted"/>
<feature type="transmembrane region" description="Helical" evidence="7">
    <location>
        <begin position="166"/>
        <end position="189"/>
    </location>
</feature>
<evidence type="ECO:0000256" key="6">
    <source>
        <dbReference type="SAM" id="MobiDB-lite"/>
    </source>
</evidence>
<feature type="transmembrane region" description="Helical" evidence="7">
    <location>
        <begin position="358"/>
        <end position="380"/>
    </location>
</feature>
<evidence type="ECO:0000256" key="4">
    <source>
        <dbReference type="ARBA" id="ARBA00022989"/>
    </source>
</evidence>
<comment type="subcellular location">
    <subcellularLocation>
        <location evidence="1">Membrane</location>
        <topology evidence="1">Multi-pass membrane protein</topology>
    </subcellularLocation>
</comment>
<feature type="transmembrane region" description="Helical" evidence="7">
    <location>
        <begin position="74"/>
        <end position="97"/>
    </location>
</feature>
<keyword evidence="3 7" id="KW-0812">Transmembrane</keyword>
<dbReference type="Pfam" id="PF13520">
    <property type="entry name" value="AA_permease_2"/>
    <property type="match status" value="1"/>
</dbReference>
<evidence type="ECO:0000313" key="8">
    <source>
        <dbReference type="EMBL" id="KAK4546745.1"/>
    </source>
</evidence>
<feature type="transmembrane region" description="Helical" evidence="7">
    <location>
        <begin position="409"/>
        <end position="429"/>
    </location>
</feature>
<protein>
    <recommendedName>
        <fullName evidence="10">GABA permease</fullName>
    </recommendedName>
</protein>
<evidence type="ECO:0000256" key="1">
    <source>
        <dbReference type="ARBA" id="ARBA00004141"/>
    </source>
</evidence>
<feature type="transmembrane region" description="Helical" evidence="7">
    <location>
        <begin position="480"/>
        <end position="499"/>
    </location>
</feature>
<dbReference type="InterPro" id="IPR002293">
    <property type="entry name" value="AA/rel_permease1"/>
</dbReference>
<evidence type="ECO:0000313" key="9">
    <source>
        <dbReference type="Proteomes" id="UP001324427"/>
    </source>
</evidence>